<dbReference type="AlphaFoldDB" id="A0A940X0M5"/>
<proteinExistence type="predicted"/>
<keyword evidence="3" id="KW-1185">Reference proteome</keyword>
<dbReference type="PANTHER" id="PTHR35339">
    <property type="entry name" value="LINALOOL DEHYDRATASE_ISOMERASE DOMAIN-CONTAINING PROTEIN"/>
    <property type="match status" value="1"/>
</dbReference>
<evidence type="ECO:0000259" key="1">
    <source>
        <dbReference type="Pfam" id="PF10022"/>
    </source>
</evidence>
<gene>
    <name evidence="2" type="ORF">J7W16_18035</name>
</gene>
<dbReference type="EMBL" id="JAGKSQ010000009">
    <property type="protein sequence ID" value="MBP3953025.1"/>
    <property type="molecule type" value="Genomic_DNA"/>
</dbReference>
<evidence type="ECO:0000313" key="3">
    <source>
        <dbReference type="Proteomes" id="UP000678228"/>
    </source>
</evidence>
<dbReference type="Pfam" id="PF10022">
    <property type="entry name" value="DUF2264"/>
    <property type="match status" value="1"/>
</dbReference>
<name>A0A940X0M5_9BACI</name>
<feature type="domain" description="DUF2264" evidence="1">
    <location>
        <begin position="8"/>
        <end position="366"/>
    </location>
</feature>
<protein>
    <submittedName>
        <fullName evidence="2">DUF2264 domain-containing protein</fullName>
    </submittedName>
</protein>
<dbReference type="PIRSF" id="PIRSF014753">
    <property type="entry name" value="UCP014753"/>
    <property type="match status" value="1"/>
</dbReference>
<dbReference type="InterPro" id="IPR049349">
    <property type="entry name" value="DUF2264_N"/>
</dbReference>
<dbReference type="PANTHER" id="PTHR35339:SF3">
    <property type="entry name" value="DUF2264 DOMAIN-CONTAINING PROTEIN"/>
    <property type="match status" value="1"/>
</dbReference>
<dbReference type="RefSeq" id="WP_210598883.1">
    <property type="nucleotide sequence ID" value="NZ_JAGKSQ010000009.1"/>
</dbReference>
<dbReference type="InterPro" id="IPR016624">
    <property type="entry name" value="UCP014753"/>
</dbReference>
<reference evidence="2" key="1">
    <citation type="submission" date="2021-03" db="EMBL/GenBank/DDBJ databases">
        <title>Bacillus suaedae sp. nov., isolated from Suaeda aralocaspica.</title>
        <authorList>
            <person name="Lei R.F.R."/>
        </authorList>
    </citation>
    <scope>NUCLEOTIDE SEQUENCE</scope>
    <source>
        <strain evidence="2">YZJH907-2</strain>
    </source>
</reference>
<organism evidence="2 3">
    <name type="scientific">Halalkalibacter suaedae</name>
    <dbReference type="NCBI Taxonomy" id="2822140"/>
    <lineage>
        <taxon>Bacteria</taxon>
        <taxon>Bacillati</taxon>
        <taxon>Bacillota</taxon>
        <taxon>Bacilli</taxon>
        <taxon>Bacillales</taxon>
        <taxon>Bacillaceae</taxon>
        <taxon>Halalkalibacter</taxon>
    </lineage>
</organism>
<dbReference type="Proteomes" id="UP000678228">
    <property type="component" value="Unassembled WGS sequence"/>
</dbReference>
<sequence length="383" mass="44267">MKELNQRDREYWLQSMIKIARPVLLHLKEKTLKTEMPVEKIDGTKCESFSHLEALSRVLVGMAPWLERKCENSEEEKLRIEYCELARAAIDSGTDPESPDYMNFSDDFQPIVDTAFLAHAFLRAPNELWEKLDVRVKDNVIIAMKATRSRKPFYSNWLLFSAIIEAFLYKVGEKDWDPMRIDFAIKQVDQWYVGDGIYSDGPEFHYDYYNSFVIHPMFVDLIETVGQEYKEWQDKKESVIERSKRYAVIQERLISPEGTFPPVGRSIAYRFGVFQTLAQHSLRKDLPIEVTPAQVRSALTAVIRRTVEAPQTFTDSGWLTIGFCGHQPGIGEFYISTGSLYLCSVVFLPLGLPESDPFWSDPATEWTSKRAWSGKEFPIDHAF</sequence>
<accession>A0A940X0M5</accession>
<comment type="caution">
    <text evidence="2">The sequence shown here is derived from an EMBL/GenBank/DDBJ whole genome shotgun (WGS) entry which is preliminary data.</text>
</comment>
<evidence type="ECO:0000313" key="2">
    <source>
        <dbReference type="EMBL" id="MBP3953025.1"/>
    </source>
</evidence>